<evidence type="ECO:0000313" key="3">
    <source>
        <dbReference type="Proteomes" id="UP001178507"/>
    </source>
</evidence>
<dbReference type="Gene3D" id="2.30.29.30">
    <property type="entry name" value="Pleckstrin-homology domain (PH domain)/Phosphotyrosine-binding domain (PTB)"/>
    <property type="match status" value="1"/>
</dbReference>
<accession>A0AA36JBN4</accession>
<dbReference type="InterPro" id="IPR011993">
    <property type="entry name" value="PH-like_dom_sf"/>
</dbReference>
<organism evidence="2 3">
    <name type="scientific">Effrenium voratum</name>
    <dbReference type="NCBI Taxonomy" id="2562239"/>
    <lineage>
        <taxon>Eukaryota</taxon>
        <taxon>Sar</taxon>
        <taxon>Alveolata</taxon>
        <taxon>Dinophyceae</taxon>
        <taxon>Suessiales</taxon>
        <taxon>Symbiodiniaceae</taxon>
        <taxon>Effrenium</taxon>
    </lineage>
</organism>
<evidence type="ECO:0000256" key="1">
    <source>
        <dbReference type="SAM" id="MobiDB-lite"/>
    </source>
</evidence>
<dbReference type="AlphaFoldDB" id="A0AA36JBN4"/>
<name>A0AA36JBN4_9DINO</name>
<reference evidence="2" key="1">
    <citation type="submission" date="2023-08" db="EMBL/GenBank/DDBJ databases">
        <authorList>
            <person name="Chen Y."/>
            <person name="Shah S."/>
            <person name="Dougan E. K."/>
            <person name="Thang M."/>
            <person name="Chan C."/>
        </authorList>
    </citation>
    <scope>NUCLEOTIDE SEQUENCE</scope>
</reference>
<sequence length="164" mass="18494">MTDWDTNEGVPGFVDIPRLSEDPARAEASSSREYSPAEDLEDPLAAREVLQLRELMKNFVQEMVVGREVNIVVEEDQLEKGWLRLTPNLLQLRLDVDGASHEMLLRNIRDVRSGKMGHGPVKLDSLCCTLLLKGGECLSFRFQSLAERNRFAKCVKVLALALEQ</sequence>
<evidence type="ECO:0000313" key="2">
    <source>
        <dbReference type="EMBL" id="CAJ1402043.1"/>
    </source>
</evidence>
<dbReference type="Proteomes" id="UP001178507">
    <property type="component" value="Unassembled WGS sequence"/>
</dbReference>
<dbReference type="EMBL" id="CAUJNA010003438">
    <property type="protein sequence ID" value="CAJ1402043.1"/>
    <property type="molecule type" value="Genomic_DNA"/>
</dbReference>
<keyword evidence="3" id="KW-1185">Reference proteome</keyword>
<proteinExistence type="predicted"/>
<comment type="caution">
    <text evidence="2">The sequence shown here is derived from an EMBL/GenBank/DDBJ whole genome shotgun (WGS) entry which is preliminary data.</text>
</comment>
<protein>
    <submittedName>
        <fullName evidence="2">Uncharacterized protein</fullName>
    </submittedName>
</protein>
<feature type="region of interest" description="Disordered" evidence="1">
    <location>
        <begin position="1"/>
        <end position="40"/>
    </location>
</feature>
<gene>
    <name evidence="2" type="ORF">EVOR1521_LOCUS25020</name>
</gene>